<dbReference type="CDD" id="cd12087">
    <property type="entry name" value="TM_EGFR-like"/>
    <property type="match status" value="1"/>
</dbReference>
<evidence type="ECO:0000256" key="5">
    <source>
        <dbReference type="SAM" id="MobiDB-lite"/>
    </source>
</evidence>
<evidence type="ECO:0000313" key="8">
    <source>
        <dbReference type="EMBL" id="KAG0257518.1"/>
    </source>
</evidence>
<feature type="region of interest" description="Disordered" evidence="5">
    <location>
        <begin position="243"/>
        <end position="284"/>
    </location>
</feature>
<organism evidence="8 9">
    <name type="scientific">Linnemannia exigua</name>
    <dbReference type="NCBI Taxonomy" id="604196"/>
    <lineage>
        <taxon>Eukaryota</taxon>
        <taxon>Fungi</taxon>
        <taxon>Fungi incertae sedis</taxon>
        <taxon>Mucoromycota</taxon>
        <taxon>Mortierellomycotina</taxon>
        <taxon>Mortierellomycetes</taxon>
        <taxon>Mortierellales</taxon>
        <taxon>Mortierellaceae</taxon>
        <taxon>Linnemannia</taxon>
    </lineage>
</organism>
<feature type="compositionally biased region" description="Low complexity" evidence="5">
    <location>
        <begin position="128"/>
        <end position="156"/>
    </location>
</feature>
<gene>
    <name evidence="8" type="ORF">BGZ95_005216</name>
</gene>
<keyword evidence="4 6" id="KW-0472">Membrane</keyword>
<dbReference type="InterPro" id="IPR051694">
    <property type="entry name" value="Immunoregulatory_rcpt-like"/>
</dbReference>
<dbReference type="PANTHER" id="PTHR15549:SF26">
    <property type="entry name" value="AXIAL BUDDING PATTERN PROTEIN 2-RELATED"/>
    <property type="match status" value="1"/>
</dbReference>
<keyword evidence="2 6" id="KW-0812">Transmembrane</keyword>
<feature type="signal peptide" evidence="7">
    <location>
        <begin position="1"/>
        <end position="35"/>
    </location>
</feature>
<keyword evidence="9" id="KW-1185">Reference proteome</keyword>
<evidence type="ECO:0000256" key="6">
    <source>
        <dbReference type="SAM" id="Phobius"/>
    </source>
</evidence>
<dbReference type="PANTHER" id="PTHR15549">
    <property type="entry name" value="PAIRED IMMUNOGLOBULIN-LIKE TYPE 2 RECEPTOR"/>
    <property type="match status" value="1"/>
</dbReference>
<dbReference type="GO" id="GO:0071944">
    <property type="term" value="C:cell periphery"/>
    <property type="evidence" value="ECO:0007669"/>
    <property type="project" value="UniProtKB-ARBA"/>
</dbReference>
<evidence type="ECO:0000256" key="4">
    <source>
        <dbReference type="ARBA" id="ARBA00023136"/>
    </source>
</evidence>
<evidence type="ECO:0000256" key="2">
    <source>
        <dbReference type="ARBA" id="ARBA00022692"/>
    </source>
</evidence>
<keyword evidence="7" id="KW-0732">Signal</keyword>
<dbReference type="Proteomes" id="UP001194580">
    <property type="component" value="Unassembled WGS sequence"/>
</dbReference>
<evidence type="ECO:0008006" key="10">
    <source>
        <dbReference type="Google" id="ProtNLM"/>
    </source>
</evidence>
<comment type="subcellular location">
    <subcellularLocation>
        <location evidence="1">Membrane</location>
        <topology evidence="1">Single-pass membrane protein</topology>
    </subcellularLocation>
</comment>
<keyword evidence="3 6" id="KW-1133">Transmembrane helix</keyword>
<protein>
    <recommendedName>
        <fullName evidence="10">Mid2 domain-containing protein</fullName>
    </recommendedName>
</protein>
<evidence type="ECO:0000256" key="7">
    <source>
        <dbReference type="SAM" id="SignalP"/>
    </source>
</evidence>
<accession>A0AAD4D263</accession>
<reference evidence="8" key="1">
    <citation type="journal article" date="2020" name="Fungal Divers.">
        <title>Resolving the Mortierellaceae phylogeny through synthesis of multi-gene phylogenetics and phylogenomics.</title>
        <authorList>
            <person name="Vandepol N."/>
            <person name="Liber J."/>
            <person name="Desiro A."/>
            <person name="Na H."/>
            <person name="Kennedy M."/>
            <person name="Barry K."/>
            <person name="Grigoriev I.V."/>
            <person name="Miller A.N."/>
            <person name="O'Donnell K."/>
            <person name="Stajich J.E."/>
            <person name="Bonito G."/>
        </authorList>
    </citation>
    <scope>NUCLEOTIDE SEQUENCE</scope>
    <source>
        <strain evidence="8">NRRL 28262</strain>
    </source>
</reference>
<feature type="region of interest" description="Disordered" evidence="5">
    <location>
        <begin position="128"/>
        <end position="159"/>
    </location>
</feature>
<dbReference type="AlphaFoldDB" id="A0AAD4D263"/>
<evidence type="ECO:0000256" key="1">
    <source>
        <dbReference type="ARBA" id="ARBA00004167"/>
    </source>
</evidence>
<dbReference type="EMBL" id="JAAAIL010002407">
    <property type="protein sequence ID" value="KAG0257518.1"/>
    <property type="molecule type" value="Genomic_DNA"/>
</dbReference>
<feature type="chain" id="PRO_5042014333" description="Mid2 domain-containing protein" evidence="7">
    <location>
        <begin position="36"/>
        <end position="284"/>
    </location>
</feature>
<comment type="caution">
    <text evidence="8">The sequence shown here is derived from an EMBL/GenBank/DDBJ whole genome shotgun (WGS) entry which is preliminary data.</text>
</comment>
<evidence type="ECO:0000256" key="3">
    <source>
        <dbReference type="ARBA" id="ARBA00022989"/>
    </source>
</evidence>
<proteinExistence type="predicted"/>
<name>A0AAD4D263_9FUNG</name>
<evidence type="ECO:0000313" key="9">
    <source>
        <dbReference type="Proteomes" id="UP001194580"/>
    </source>
</evidence>
<sequence length="284" mass="30522">MVKPSRVATFYSKAASAFFLAAPLLLGLLTTPANAACPTCNNADDLLKPCKTKLDILGWSGHMVYQPTEAQAPCACNKNYYDQMVNCLKCESSTTADYSVQPLETYKLICLSQNQVWKDINLPNITTTTTTTTSTSTTATTTTTSASPTSSDGATSNATSSLSNGAIAGIVVSVIALIVALSVAGYVYSRRRREHVAAANDLDEYKFNTTSRDSYMDGSLPQYTGQIQPVLPPISKISNLRVMNPDSDEEAGGANPARHPQHHASFEVNRTSSPGWRRGSFDDD</sequence>
<feature type="transmembrane region" description="Helical" evidence="6">
    <location>
        <begin position="166"/>
        <end position="188"/>
    </location>
</feature>
<dbReference type="GO" id="GO:0016020">
    <property type="term" value="C:membrane"/>
    <property type="evidence" value="ECO:0007669"/>
    <property type="project" value="UniProtKB-SubCell"/>
</dbReference>